<sequence>MRAETKTAATGKGVGKKEVRQQSETTPVGKTRTAKEPARAHAAAKGDAKAGAGKDACARKTT</sequence>
<dbReference type="EMBL" id="FNAV01000006">
    <property type="protein sequence ID" value="SDE70532.1"/>
    <property type="molecule type" value="Genomic_DNA"/>
</dbReference>
<dbReference type="AlphaFoldDB" id="A0A1G7F3U7"/>
<evidence type="ECO:0000313" key="3">
    <source>
        <dbReference type="Proteomes" id="UP000198994"/>
    </source>
</evidence>
<protein>
    <submittedName>
        <fullName evidence="2">Uncharacterized protein</fullName>
    </submittedName>
</protein>
<accession>A0A1G7F3U7</accession>
<feature type="compositionally biased region" description="Low complexity" evidence="1">
    <location>
        <begin position="1"/>
        <end position="11"/>
    </location>
</feature>
<keyword evidence="3" id="KW-1185">Reference proteome</keyword>
<dbReference type="Proteomes" id="UP000198994">
    <property type="component" value="Unassembled WGS sequence"/>
</dbReference>
<reference evidence="3" key="1">
    <citation type="submission" date="2016-10" db="EMBL/GenBank/DDBJ databases">
        <authorList>
            <person name="Varghese N."/>
            <person name="Submissions S."/>
        </authorList>
    </citation>
    <scope>NUCLEOTIDE SEQUENCE [LARGE SCALE GENOMIC DNA]</scope>
    <source>
        <strain evidence="3">DSM 10146</strain>
    </source>
</reference>
<name>A0A1G7F3U7_9RHOB</name>
<evidence type="ECO:0000313" key="2">
    <source>
        <dbReference type="EMBL" id="SDE70532.1"/>
    </source>
</evidence>
<feature type="region of interest" description="Disordered" evidence="1">
    <location>
        <begin position="1"/>
        <end position="62"/>
    </location>
</feature>
<gene>
    <name evidence="2" type="ORF">SAMN04488105_106246</name>
</gene>
<feature type="compositionally biased region" description="Low complexity" evidence="1">
    <location>
        <begin position="49"/>
        <end position="62"/>
    </location>
</feature>
<proteinExistence type="predicted"/>
<feature type="compositionally biased region" description="Basic and acidic residues" evidence="1">
    <location>
        <begin position="33"/>
        <end position="48"/>
    </location>
</feature>
<organism evidence="2 3">
    <name type="scientific">Salipiger thiooxidans</name>
    <dbReference type="NCBI Taxonomy" id="282683"/>
    <lineage>
        <taxon>Bacteria</taxon>
        <taxon>Pseudomonadati</taxon>
        <taxon>Pseudomonadota</taxon>
        <taxon>Alphaproteobacteria</taxon>
        <taxon>Rhodobacterales</taxon>
        <taxon>Roseobacteraceae</taxon>
        <taxon>Salipiger</taxon>
    </lineage>
</organism>
<evidence type="ECO:0000256" key="1">
    <source>
        <dbReference type="SAM" id="MobiDB-lite"/>
    </source>
</evidence>